<dbReference type="PROSITE" id="PS50043">
    <property type="entry name" value="HTH_LUXR_2"/>
    <property type="match status" value="1"/>
</dbReference>
<dbReference type="PANTHER" id="PTHR43214">
    <property type="entry name" value="TWO-COMPONENT RESPONSE REGULATOR"/>
    <property type="match status" value="1"/>
</dbReference>
<dbReference type="SMART" id="SM00421">
    <property type="entry name" value="HTH_LUXR"/>
    <property type="match status" value="1"/>
</dbReference>
<dbReference type="Gene3D" id="1.10.10.10">
    <property type="entry name" value="Winged helix-like DNA-binding domain superfamily/Winged helix DNA-binding domain"/>
    <property type="match status" value="1"/>
</dbReference>
<dbReference type="CDD" id="cd06170">
    <property type="entry name" value="LuxR_C_like"/>
    <property type="match status" value="1"/>
</dbReference>
<dbReference type="PROSITE" id="PS00622">
    <property type="entry name" value="HTH_LUXR_1"/>
    <property type="match status" value="1"/>
</dbReference>
<organism evidence="3 4">
    <name type="scientific">Amycolatopsis taiwanensis</name>
    <dbReference type="NCBI Taxonomy" id="342230"/>
    <lineage>
        <taxon>Bacteria</taxon>
        <taxon>Bacillati</taxon>
        <taxon>Actinomycetota</taxon>
        <taxon>Actinomycetes</taxon>
        <taxon>Pseudonocardiales</taxon>
        <taxon>Pseudonocardiaceae</taxon>
        <taxon>Amycolatopsis</taxon>
    </lineage>
</organism>
<evidence type="ECO:0000259" key="2">
    <source>
        <dbReference type="PROSITE" id="PS50043"/>
    </source>
</evidence>
<proteinExistence type="predicted"/>
<dbReference type="Pfam" id="PF00196">
    <property type="entry name" value="GerE"/>
    <property type="match status" value="1"/>
</dbReference>
<keyword evidence="4" id="KW-1185">Reference proteome</keyword>
<gene>
    <name evidence="3" type="ORF">Atai01_76110</name>
</gene>
<comment type="caution">
    <text evidence="3">The sequence shown here is derived from an EMBL/GenBank/DDBJ whole genome shotgun (WGS) entry which is preliminary data.</text>
</comment>
<dbReference type="EMBL" id="BSTI01000029">
    <property type="protein sequence ID" value="GLY70992.1"/>
    <property type="molecule type" value="Genomic_DNA"/>
</dbReference>
<evidence type="ECO:0000256" key="1">
    <source>
        <dbReference type="ARBA" id="ARBA00023125"/>
    </source>
</evidence>
<evidence type="ECO:0000313" key="4">
    <source>
        <dbReference type="Proteomes" id="UP001165136"/>
    </source>
</evidence>
<dbReference type="InterPro" id="IPR036388">
    <property type="entry name" value="WH-like_DNA-bd_sf"/>
</dbReference>
<dbReference type="Proteomes" id="UP001165136">
    <property type="component" value="Unassembled WGS sequence"/>
</dbReference>
<dbReference type="GO" id="GO:0006355">
    <property type="term" value="P:regulation of DNA-templated transcription"/>
    <property type="evidence" value="ECO:0007669"/>
    <property type="project" value="InterPro"/>
</dbReference>
<dbReference type="PRINTS" id="PR00038">
    <property type="entry name" value="HTHLUXR"/>
</dbReference>
<dbReference type="SUPFAM" id="SSF46894">
    <property type="entry name" value="C-terminal effector domain of the bipartite response regulators"/>
    <property type="match status" value="1"/>
</dbReference>
<keyword evidence="1" id="KW-0238">DNA-binding</keyword>
<dbReference type="InterPro" id="IPR000792">
    <property type="entry name" value="Tscrpt_reg_LuxR_C"/>
</dbReference>
<dbReference type="SUPFAM" id="SSF48452">
    <property type="entry name" value="TPR-like"/>
    <property type="match status" value="1"/>
</dbReference>
<feature type="domain" description="HTH luxR-type" evidence="2">
    <location>
        <begin position="475"/>
        <end position="540"/>
    </location>
</feature>
<dbReference type="PANTHER" id="PTHR43214:SF43">
    <property type="entry name" value="TWO-COMPONENT RESPONSE REGULATOR"/>
    <property type="match status" value="1"/>
</dbReference>
<dbReference type="InterPro" id="IPR011990">
    <property type="entry name" value="TPR-like_helical_dom_sf"/>
</dbReference>
<dbReference type="InterPro" id="IPR016032">
    <property type="entry name" value="Sig_transdc_resp-reg_C-effctor"/>
</dbReference>
<name>A0A9W6RBF5_9PSEU</name>
<dbReference type="Gene3D" id="1.25.40.10">
    <property type="entry name" value="Tetratricopeptide repeat domain"/>
    <property type="match status" value="2"/>
</dbReference>
<protein>
    <recommendedName>
        <fullName evidence="2">HTH luxR-type domain-containing protein</fullName>
    </recommendedName>
</protein>
<reference evidence="3" key="1">
    <citation type="submission" date="2023-03" db="EMBL/GenBank/DDBJ databases">
        <title>Amycolatopsis taiwanensis NBRC 103393.</title>
        <authorList>
            <person name="Ichikawa N."/>
            <person name="Sato H."/>
            <person name="Tonouchi N."/>
        </authorList>
    </citation>
    <scope>NUCLEOTIDE SEQUENCE</scope>
    <source>
        <strain evidence="3">NBRC 103393</strain>
    </source>
</reference>
<dbReference type="InterPro" id="IPR039420">
    <property type="entry name" value="WalR-like"/>
</dbReference>
<accession>A0A9W6RBF5</accession>
<evidence type="ECO:0000313" key="3">
    <source>
        <dbReference type="EMBL" id="GLY70992.1"/>
    </source>
</evidence>
<dbReference type="GO" id="GO:0003677">
    <property type="term" value="F:DNA binding"/>
    <property type="evidence" value="ECO:0007669"/>
    <property type="project" value="UniProtKB-KW"/>
</dbReference>
<dbReference type="AlphaFoldDB" id="A0A9W6RBF5"/>
<sequence length="542" mass="58919">MTVIAARLREGRDLVRRGAWAEARKVFAIAFEESGDPAAAEGIARAAWWLEDDTEVTARYEDAYRGYRIAGDDRGAGRVAAWLGNGALQLRGEAAVAQGWFQRAERLLAEQSEGEEHGLLALFKGMAARSRGDMREATELAARAVEIGRRLGSPDLEIQGMALNGMARIGQGEVADGMRLLDEAAAAALAGEVREVGSVWIPTCFLVQGCEQVRDWDRAEQWRARVMDFCRRFDLGTPFSRCRTHYSTILLWRGDWAAAEAELLHAAKALRIQRPLFAAEAWVRLGELRRRQGRWEEAAELFALSRSLPAARIGQAELRLDRGDPEGALDIAGRLLDALSGAERGPALEVFVRAGVRTKNPDVVARAVEELAEIARVSGIEAVEAAALWARGAHRAALTDTAGAITLLEKGIELYERAGGPYDAARARIELVSVLLASGRAGPAVEEARVAQEVFERLGATADARRANRLVTRAQSTPTAELTSRQVEILRLLAVGLTNAEIANRLVLSEHTVKRHVANILGRLALPSRTAAVAYASRAGLL</sequence>